<dbReference type="GO" id="GO:0031461">
    <property type="term" value="C:cullin-RING ubiquitin ligase complex"/>
    <property type="evidence" value="ECO:0007669"/>
    <property type="project" value="TreeGrafter"/>
</dbReference>
<dbReference type="GO" id="GO:0032436">
    <property type="term" value="P:positive regulation of proteasomal ubiquitin-dependent protein catabolic process"/>
    <property type="evidence" value="ECO:0007669"/>
    <property type="project" value="TreeGrafter"/>
</dbReference>
<dbReference type="Pfam" id="PF09737">
    <property type="entry name" value="Det1"/>
    <property type="match status" value="1"/>
</dbReference>
<dbReference type="GO" id="GO:0031625">
    <property type="term" value="F:ubiquitin protein ligase binding"/>
    <property type="evidence" value="ECO:0007669"/>
    <property type="project" value="TreeGrafter"/>
</dbReference>
<evidence type="ECO:0000313" key="1">
    <source>
        <dbReference type="EMBL" id="VDM54914.1"/>
    </source>
</evidence>
<dbReference type="InterPro" id="IPR019138">
    <property type="entry name" value="De-etiolated_protein_1_Det1"/>
</dbReference>
<dbReference type="Proteomes" id="UP000267027">
    <property type="component" value="Unassembled WGS sequence"/>
</dbReference>
<protein>
    <submittedName>
        <fullName evidence="3">DUF295 domain-containing protein</fullName>
    </submittedName>
</protein>
<dbReference type="PANTHER" id="PTHR13374:SF3">
    <property type="entry name" value="DET1 HOMOLOG"/>
    <property type="match status" value="1"/>
</dbReference>
<dbReference type="EMBL" id="UYYA01000962">
    <property type="protein sequence ID" value="VDM54914.1"/>
    <property type="molecule type" value="Genomic_DNA"/>
</dbReference>
<dbReference type="WBParaSite" id="ACOC_0000332801-mRNA-1">
    <property type="protein sequence ID" value="ACOC_0000332801-mRNA-1"/>
    <property type="gene ID" value="ACOC_0000332801"/>
</dbReference>
<reference evidence="1 2" key="2">
    <citation type="submission" date="2018-11" db="EMBL/GenBank/DDBJ databases">
        <authorList>
            <consortium name="Pathogen Informatics"/>
        </authorList>
    </citation>
    <scope>NUCLEOTIDE SEQUENCE [LARGE SCALE GENOMIC DNA]</scope>
    <source>
        <strain evidence="1 2">Costa Rica</strain>
    </source>
</reference>
<sequence length="435" mass="49964">MGYSRSSLWISRNAPGYVRLGRELNMMKDLFSELDMRKQQGWVAFNNIENVFNWISGWPTLTDCRLFEPESEVLMMMGNSRLDSASLRTDCMLFTDDGKYMVVATTAPAPDQLLTIPLAYPNNEALPVTNYSLEIYTFFTIDIEKGSIAHFVMYNFDRINLTHGVALCGPTMMVMSVQKQIIHMLHVNEEGRMIPLKDIGPSIWDDDSLFLFGDCRVTPTNASIYSGLKQRLLTFMYKEAKCSGNVDDFLRLIPPYMEKLRMHRAQLFDGHYVLVRMLPLWTEITGILRKFRRSFAHTYTEPSSISKIVSIQSALQTKGTLVHEKCYIHYGALFRIIFQHSSSENPFLDPLYFSIDEKIHSNLMYGRMRFDLGPVRIFARRTHHHVSSLNLPTALASKSTACVFLFHPQDPLAIAFDRVRTDQPLAFYLPSSPED</sequence>
<dbReference type="OMA" id="QIIHMLH"/>
<evidence type="ECO:0000313" key="3">
    <source>
        <dbReference type="WBParaSite" id="ACOC_0000332801-mRNA-1"/>
    </source>
</evidence>
<reference evidence="3" key="1">
    <citation type="submission" date="2017-02" db="UniProtKB">
        <authorList>
            <consortium name="WormBaseParasite"/>
        </authorList>
    </citation>
    <scope>IDENTIFICATION</scope>
</reference>
<evidence type="ECO:0000313" key="2">
    <source>
        <dbReference type="Proteomes" id="UP000267027"/>
    </source>
</evidence>
<dbReference type="PANTHER" id="PTHR13374">
    <property type="entry name" value="DET1 HOMOLOG DE-ETIOLATED-1 HOMOLOG"/>
    <property type="match status" value="1"/>
</dbReference>
<proteinExistence type="predicted"/>
<name>A0A0R3PGD4_ANGCS</name>
<accession>A0A0R3PGD4</accession>
<organism evidence="3">
    <name type="scientific">Angiostrongylus costaricensis</name>
    <name type="common">Nematode worm</name>
    <dbReference type="NCBI Taxonomy" id="334426"/>
    <lineage>
        <taxon>Eukaryota</taxon>
        <taxon>Metazoa</taxon>
        <taxon>Ecdysozoa</taxon>
        <taxon>Nematoda</taxon>
        <taxon>Chromadorea</taxon>
        <taxon>Rhabditida</taxon>
        <taxon>Rhabditina</taxon>
        <taxon>Rhabditomorpha</taxon>
        <taxon>Strongyloidea</taxon>
        <taxon>Metastrongylidae</taxon>
        <taxon>Angiostrongylus</taxon>
    </lineage>
</organism>
<dbReference type="GO" id="GO:0016567">
    <property type="term" value="P:protein ubiquitination"/>
    <property type="evidence" value="ECO:0007669"/>
    <property type="project" value="TreeGrafter"/>
</dbReference>
<dbReference type="GO" id="GO:0005634">
    <property type="term" value="C:nucleus"/>
    <property type="evidence" value="ECO:0007669"/>
    <property type="project" value="TreeGrafter"/>
</dbReference>
<dbReference type="AlphaFoldDB" id="A0A0R3PGD4"/>
<dbReference type="OrthoDB" id="18339at2759"/>
<dbReference type="GO" id="GO:1990756">
    <property type="term" value="F:ubiquitin-like ligase-substrate adaptor activity"/>
    <property type="evidence" value="ECO:0007669"/>
    <property type="project" value="TreeGrafter"/>
</dbReference>
<keyword evidence="2" id="KW-1185">Reference proteome</keyword>
<dbReference type="STRING" id="334426.A0A0R3PGD4"/>
<gene>
    <name evidence="1" type="ORF">ACOC_LOCUS3329</name>
</gene>